<dbReference type="PROSITE" id="PS00758">
    <property type="entry name" value="ARGE_DAPE_CPG2_1"/>
    <property type="match status" value="1"/>
</dbReference>
<evidence type="ECO:0000256" key="1">
    <source>
        <dbReference type="ARBA" id="ARBA00005417"/>
    </source>
</evidence>
<dbReference type="InterPro" id="IPR003593">
    <property type="entry name" value="AAA+_ATPase"/>
</dbReference>
<dbReference type="CDD" id="cd03230">
    <property type="entry name" value="ABC_DR_subfamily_A"/>
    <property type="match status" value="1"/>
</dbReference>
<feature type="domain" description="ABC transporter" evidence="6">
    <location>
        <begin position="4"/>
        <end position="231"/>
    </location>
</feature>
<evidence type="ECO:0000256" key="5">
    <source>
        <dbReference type="ARBA" id="ARBA00022840"/>
    </source>
</evidence>
<evidence type="ECO:0000256" key="2">
    <source>
        <dbReference type="ARBA" id="ARBA00022448"/>
    </source>
</evidence>
<dbReference type="InterPro" id="IPR001261">
    <property type="entry name" value="ArgE/DapE_CS"/>
</dbReference>
<dbReference type="Gene3D" id="3.40.50.300">
    <property type="entry name" value="P-loop containing nucleotide triphosphate hydrolases"/>
    <property type="match status" value="1"/>
</dbReference>
<dbReference type="Pfam" id="PF00005">
    <property type="entry name" value="ABC_tran"/>
    <property type="match status" value="1"/>
</dbReference>
<keyword evidence="5" id="KW-0067">ATP-binding</keyword>
<evidence type="ECO:0000259" key="6">
    <source>
        <dbReference type="PROSITE" id="PS50893"/>
    </source>
</evidence>
<keyword evidence="4" id="KW-0378">Hydrolase</keyword>
<reference evidence="8" key="1">
    <citation type="submission" date="2017-09" db="EMBL/GenBank/DDBJ databases">
        <title>Depth-based differentiation of microbial function through sediment-hosted aquifers and enrichment of novel symbionts in the deep terrestrial subsurface.</title>
        <authorList>
            <person name="Probst A.J."/>
            <person name="Ladd B."/>
            <person name="Jarett J.K."/>
            <person name="Geller-Mcgrath D.E."/>
            <person name="Sieber C.M.K."/>
            <person name="Emerson J.B."/>
            <person name="Anantharaman K."/>
            <person name="Thomas B.C."/>
            <person name="Malmstrom R."/>
            <person name="Stieglmeier M."/>
            <person name="Klingl A."/>
            <person name="Woyke T."/>
            <person name="Ryan C.M."/>
            <person name="Banfield J.F."/>
        </authorList>
    </citation>
    <scope>NUCLEOTIDE SEQUENCE [LARGE SCALE GENOMIC DNA]</scope>
</reference>
<proteinExistence type="inferred from homology"/>
<dbReference type="PROSITE" id="PS50893">
    <property type="entry name" value="ABC_TRANSPORTER_2"/>
    <property type="match status" value="1"/>
</dbReference>
<dbReference type="InterPro" id="IPR017871">
    <property type="entry name" value="ABC_transporter-like_CS"/>
</dbReference>
<dbReference type="AlphaFoldDB" id="A0A2H0W768"/>
<sequence length="294" mass="33145">MNIIETKKLTKYYLRGKVLGVKNLNLEIAEGEIFGFIGPNGAGKSTTIRLLLDLIRPTSGKIKVLGLDAHIDTVQIKKQIGYLPGEIFLPESMTGKNCLKYYQGFKSEIDHKYVAGIVKRLDLDLSKKVGDYSKGNKQKLAILLAVMHKPKLLILDEPTSGLDPLNQQEFYSIILETKKWGTTTFLSTHILEEAQRICDRVGIIKDGKLIRIENIDDFKHKNIRDIHIETTQSIPLSELKIPGVTKVERTTSGYHLTTTGTNGALLKSLAKFNIEDIKVSEPSLEEIFMRFYKE</sequence>
<dbReference type="InterPro" id="IPR003439">
    <property type="entry name" value="ABC_transporter-like_ATP-bd"/>
</dbReference>
<keyword evidence="3" id="KW-0547">Nucleotide-binding</keyword>
<accession>A0A2H0W768</accession>
<evidence type="ECO:0000313" key="7">
    <source>
        <dbReference type="EMBL" id="PIS07943.1"/>
    </source>
</evidence>
<protein>
    <submittedName>
        <fullName evidence="7">ABC transporter</fullName>
    </submittedName>
</protein>
<keyword evidence="2" id="KW-0813">Transport</keyword>
<dbReference type="PANTHER" id="PTHR42711:SF5">
    <property type="entry name" value="ABC TRANSPORTER ATP-BINDING PROTEIN NATA"/>
    <property type="match status" value="1"/>
</dbReference>
<dbReference type="PANTHER" id="PTHR42711">
    <property type="entry name" value="ABC TRANSPORTER ATP-BINDING PROTEIN"/>
    <property type="match status" value="1"/>
</dbReference>
<dbReference type="InterPro" id="IPR025302">
    <property type="entry name" value="DrrA1/2-like_C"/>
</dbReference>
<dbReference type="GO" id="GO:0005524">
    <property type="term" value="F:ATP binding"/>
    <property type="evidence" value="ECO:0007669"/>
    <property type="project" value="UniProtKB-KW"/>
</dbReference>
<name>A0A2H0W768_9BACT</name>
<gene>
    <name evidence="7" type="ORF">COT78_00875</name>
</gene>
<evidence type="ECO:0000256" key="4">
    <source>
        <dbReference type="ARBA" id="ARBA00022801"/>
    </source>
</evidence>
<evidence type="ECO:0000256" key="3">
    <source>
        <dbReference type="ARBA" id="ARBA00022741"/>
    </source>
</evidence>
<comment type="similarity">
    <text evidence="1">Belongs to the ABC transporter superfamily.</text>
</comment>
<evidence type="ECO:0000313" key="8">
    <source>
        <dbReference type="Proteomes" id="UP000231382"/>
    </source>
</evidence>
<comment type="caution">
    <text evidence="7">The sequence shown here is derived from an EMBL/GenBank/DDBJ whole genome shotgun (WGS) entry which is preliminary data.</text>
</comment>
<dbReference type="Pfam" id="PF13732">
    <property type="entry name" value="DrrA1-3_C"/>
    <property type="match status" value="1"/>
</dbReference>
<dbReference type="Proteomes" id="UP000231382">
    <property type="component" value="Unassembled WGS sequence"/>
</dbReference>
<dbReference type="GO" id="GO:0016887">
    <property type="term" value="F:ATP hydrolysis activity"/>
    <property type="evidence" value="ECO:0007669"/>
    <property type="project" value="InterPro"/>
</dbReference>
<dbReference type="InterPro" id="IPR050763">
    <property type="entry name" value="ABC_transporter_ATP-binding"/>
</dbReference>
<dbReference type="InterPro" id="IPR027417">
    <property type="entry name" value="P-loop_NTPase"/>
</dbReference>
<dbReference type="SMART" id="SM00382">
    <property type="entry name" value="AAA"/>
    <property type="match status" value="1"/>
</dbReference>
<dbReference type="SUPFAM" id="SSF52540">
    <property type="entry name" value="P-loop containing nucleoside triphosphate hydrolases"/>
    <property type="match status" value="1"/>
</dbReference>
<dbReference type="EMBL" id="PEZW01000007">
    <property type="protein sequence ID" value="PIS07943.1"/>
    <property type="molecule type" value="Genomic_DNA"/>
</dbReference>
<dbReference type="PROSITE" id="PS00211">
    <property type="entry name" value="ABC_TRANSPORTER_1"/>
    <property type="match status" value="1"/>
</dbReference>
<organism evidence="7 8">
    <name type="scientific">Candidatus Berkelbacteria bacterium CG10_big_fil_rev_8_21_14_0_10_43_13</name>
    <dbReference type="NCBI Taxonomy" id="1974514"/>
    <lineage>
        <taxon>Bacteria</taxon>
        <taxon>Candidatus Berkelbacteria</taxon>
    </lineage>
</organism>